<dbReference type="NCBIfam" id="TIGR00214">
    <property type="entry name" value="lipB"/>
    <property type="match status" value="1"/>
</dbReference>
<evidence type="ECO:0000259" key="9">
    <source>
        <dbReference type="PROSITE" id="PS51733"/>
    </source>
</evidence>
<dbReference type="UniPathway" id="UPA00538">
    <property type="reaction ID" value="UER00592"/>
</dbReference>
<protein>
    <recommendedName>
        <fullName evidence="3">lipoyl(octanoyl) transferase</fullName>
        <ecNumber evidence="3">2.3.1.181</ecNumber>
    </recommendedName>
</protein>
<evidence type="ECO:0000256" key="1">
    <source>
        <dbReference type="ARBA" id="ARBA00004821"/>
    </source>
</evidence>
<dbReference type="SUPFAM" id="SSF55681">
    <property type="entry name" value="Class II aaRS and biotin synthetases"/>
    <property type="match status" value="1"/>
</dbReference>
<dbReference type="InterPro" id="IPR000544">
    <property type="entry name" value="Octanoyltransferase"/>
</dbReference>
<dbReference type="STRING" id="1202772.A0A1V9YLY2"/>
<feature type="domain" description="BPL/LPL catalytic" evidence="9">
    <location>
        <begin position="35"/>
        <end position="223"/>
    </location>
</feature>
<dbReference type="NCBIfam" id="NF010925">
    <property type="entry name" value="PRK14345.1"/>
    <property type="match status" value="1"/>
</dbReference>
<reference evidence="10 11" key="1">
    <citation type="journal article" date="2014" name="Genome Biol. Evol.">
        <title>The secreted proteins of Achlya hypogyna and Thraustotheca clavata identify the ancestral oomycete secretome and reveal gene acquisitions by horizontal gene transfer.</title>
        <authorList>
            <person name="Misner I."/>
            <person name="Blouin N."/>
            <person name="Leonard G."/>
            <person name="Richards T.A."/>
            <person name="Lane C.E."/>
        </authorList>
    </citation>
    <scope>NUCLEOTIDE SEQUENCE [LARGE SCALE GENOMIC DNA]</scope>
    <source>
        <strain evidence="10 11">ATCC 48635</strain>
    </source>
</reference>
<feature type="binding site" evidence="7">
    <location>
        <begin position="78"/>
        <end position="85"/>
    </location>
    <ligand>
        <name>substrate</name>
    </ligand>
</feature>
<comment type="caution">
    <text evidence="10">The sequence shown here is derived from an EMBL/GenBank/DDBJ whole genome shotgun (WGS) entry which is preliminary data.</text>
</comment>
<evidence type="ECO:0000256" key="8">
    <source>
        <dbReference type="PIRSR" id="PIRSR016262-3"/>
    </source>
</evidence>
<keyword evidence="4 10" id="KW-0808">Transferase</keyword>
<dbReference type="Gene3D" id="3.30.930.10">
    <property type="entry name" value="Bira Bifunctional Protein, Domain 2"/>
    <property type="match status" value="1"/>
</dbReference>
<feature type="binding site" evidence="7">
    <location>
        <begin position="154"/>
        <end position="156"/>
    </location>
    <ligand>
        <name>substrate</name>
    </ligand>
</feature>
<accession>A0A1V9YLY2</accession>
<dbReference type="AlphaFoldDB" id="A0A1V9YLY2"/>
<evidence type="ECO:0000256" key="7">
    <source>
        <dbReference type="PIRSR" id="PIRSR016262-2"/>
    </source>
</evidence>
<dbReference type="GO" id="GO:0033819">
    <property type="term" value="F:lipoyl(octanoyl) transferase activity"/>
    <property type="evidence" value="ECO:0007669"/>
    <property type="project" value="UniProtKB-EC"/>
</dbReference>
<comment type="pathway">
    <text evidence="1">Protein modification; protein lipoylation via endogenous pathway; protein N(6)-(lipoyl)lysine from octanoyl-[acyl-carrier-protein]: step 1/2.</text>
</comment>
<dbReference type="InterPro" id="IPR004143">
    <property type="entry name" value="BPL_LPL_catalytic"/>
</dbReference>
<evidence type="ECO:0000313" key="11">
    <source>
        <dbReference type="Proteomes" id="UP000243579"/>
    </source>
</evidence>
<dbReference type="Proteomes" id="UP000243579">
    <property type="component" value="Unassembled WGS sequence"/>
</dbReference>
<sequence length="233" mass="25852">MSPRCVVHRLGQVGYRQAWSWQQALLKERFRGDAPAPADVCLMLQHPPVYTLGRGASLDHVKFDPMAETAFELIKVDRGGEVTHHAPGQLVVYPIMNLTRAPFKKDLHWYLRQVEQVVIETLGAFDIAGERVDGLTGVWVSDGRHAFPKSKIAAVGTHASKWITMHGFALNVSTDLAGFDRIVPCGLHDKAVSRIQDFRPDVQMVDVEDAVIAAVQNVFQVDVETTTAPPYES</sequence>
<dbReference type="Pfam" id="PF21948">
    <property type="entry name" value="LplA-B_cat"/>
    <property type="match status" value="1"/>
</dbReference>
<name>A0A1V9YLY2_ACHHY</name>
<feature type="site" description="Lowers pKa of active site Cys" evidence="8">
    <location>
        <position position="151"/>
    </location>
</feature>
<dbReference type="CDD" id="cd16444">
    <property type="entry name" value="LipB"/>
    <property type="match status" value="1"/>
</dbReference>
<dbReference type="EMBL" id="JNBR01001490">
    <property type="protein sequence ID" value="OQR86721.1"/>
    <property type="molecule type" value="Genomic_DNA"/>
</dbReference>
<dbReference type="InterPro" id="IPR020605">
    <property type="entry name" value="Octanoyltransferase_CS"/>
</dbReference>
<evidence type="ECO:0000256" key="6">
    <source>
        <dbReference type="PIRSR" id="PIRSR016262-1"/>
    </source>
</evidence>
<evidence type="ECO:0000313" key="10">
    <source>
        <dbReference type="EMBL" id="OQR86721.1"/>
    </source>
</evidence>
<evidence type="ECO:0000256" key="5">
    <source>
        <dbReference type="ARBA" id="ARBA00023315"/>
    </source>
</evidence>
<dbReference type="InterPro" id="IPR045864">
    <property type="entry name" value="aa-tRNA-synth_II/BPL/LPL"/>
</dbReference>
<dbReference type="PROSITE" id="PS51733">
    <property type="entry name" value="BPL_LPL_CATALYTIC"/>
    <property type="match status" value="1"/>
</dbReference>
<dbReference type="PIRSF" id="PIRSF016262">
    <property type="entry name" value="LPLase"/>
    <property type="match status" value="1"/>
</dbReference>
<evidence type="ECO:0000256" key="3">
    <source>
        <dbReference type="ARBA" id="ARBA00012334"/>
    </source>
</evidence>
<proteinExistence type="inferred from homology"/>
<feature type="active site" description="Acyl-thioester intermediate" evidence="6">
    <location>
        <position position="185"/>
    </location>
</feature>
<evidence type="ECO:0000256" key="4">
    <source>
        <dbReference type="ARBA" id="ARBA00022679"/>
    </source>
</evidence>
<dbReference type="PANTHER" id="PTHR10993:SF7">
    <property type="entry name" value="LIPOYLTRANSFERASE 2, MITOCHONDRIAL-RELATED"/>
    <property type="match status" value="1"/>
</dbReference>
<comment type="similarity">
    <text evidence="2">Belongs to the LipB family.</text>
</comment>
<dbReference type="HAMAP" id="MF_00013">
    <property type="entry name" value="LipB"/>
    <property type="match status" value="1"/>
</dbReference>
<dbReference type="OrthoDB" id="19908at2759"/>
<keyword evidence="11" id="KW-1185">Reference proteome</keyword>
<dbReference type="PROSITE" id="PS01313">
    <property type="entry name" value="LIPB"/>
    <property type="match status" value="1"/>
</dbReference>
<gene>
    <name evidence="10" type="ORF">ACHHYP_10239</name>
</gene>
<feature type="binding site" evidence="7">
    <location>
        <begin position="167"/>
        <end position="169"/>
    </location>
    <ligand>
        <name>substrate</name>
    </ligand>
</feature>
<evidence type="ECO:0000256" key="2">
    <source>
        <dbReference type="ARBA" id="ARBA00007907"/>
    </source>
</evidence>
<organism evidence="10 11">
    <name type="scientific">Achlya hypogyna</name>
    <name type="common">Oomycete</name>
    <name type="synonym">Protoachlya hypogyna</name>
    <dbReference type="NCBI Taxonomy" id="1202772"/>
    <lineage>
        <taxon>Eukaryota</taxon>
        <taxon>Sar</taxon>
        <taxon>Stramenopiles</taxon>
        <taxon>Oomycota</taxon>
        <taxon>Saprolegniomycetes</taxon>
        <taxon>Saprolegniales</taxon>
        <taxon>Achlyaceae</taxon>
        <taxon>Achlya</taxon>
    </lineage>
</organism>
<dbReference type="GO" id="GO:0009249">
    <property type="term" value="P:protein lipoylation"/>
    <property type="evidence" value="ECO:0007669"/>
    <property type="project" value="InterPro"/>
</dbReference>
<dbReference type="PANTHER" id="PTHR10993">
    <property type="entry name" value="OCTANOYLTRANSFERASE"/>
    <property type="match status" value="1"/>
</dbReference>
<dbReference type="EC" id="2.3.1.181" evidence="3"/>
<keyword evidence="5" id="KW-0012">Acyltransferase</keyword>